<feature type="transmembrane region" description="Helical" evidence="7">
    <location>
        <begin position="535"/>
        <end position="553"/>
    </location>
</feature>
<dbReference type="PANTHER" id="PTHR43652:SF2">
    <property type="entry name" value="BASIC AMINO ACID ANTIPORTER YFCC-RELATED"/>
    <property type="match status" value="1"/>
</dbReference>
<dbReference type="Pfam" id="PF02080">
    <property type="entry name" value="TrkA_C"/>
    <property type="match status" value="1"/>
</dbReference>
<evidence type="ECO:0000256" key="1">
    <source>
        <dbReference type="ARBA" id="ARBA00004141"/>
    </source>
</evidence>
<dbReference type="PANTHER" id="PTHR43652">
    <property type="entry name" value="BASIC AMINO ACID ANTIPORTER YFCC-RELATED"/>
    <property type="match status" value="1"/>
</dbReference>
<dbReference type="GO" id="GO:0006813">
    <property type="term" value="P:potassium ion transport"/>
    <property type="evidence" value="ECO:0007669"/>
    <property type="project" value="InterPro"/>
</dbReference>
<feature type="transmembrane region" description="Helical" evidence="7">
    <location>
        <begin position="480"/>
        <end position="501"/>
    </location>
</feature>
<evidence type="ECO:0000313" key="10">
    <source>
        <dbReference type="Proteomes" id="UP000469430"/>
    </source>
</evidence>
<dbReference type="PROSITE" id="PS01271">
    <property type="entry name" value="NA_SULFATE"/>
    <property type="match status" value="1"/>
</dbReference>
<dbReference type="Pfam" id="PF03600">
    <property type="entry name" value="CitMHS"/>
    <property type="match status" value="1"/>
</dbReference>
<dbReference type="PROSITE" id="PS51202">
    <property type="entry name" value="RCK_C"/>
    <property type="match status" value="2"/>
</dbReference>
<feature type="transmembrane region" description="Helical" evidence="7">
    <location>
        <begin position="450"/>
        <end position="468"/>
    </location>
</feature>
<dbReference type="RefSeq" id="WP_161390371.1">
    <property type="nucleotide sequence ID" value="NZ_JBHSCP010000001.1"/>
</dbReference>
<feature type="transmembrane region" description="Helical" evidence="7">
    <location>
        <begin position="149"/>
        <end position="170"/>
    </location>
</feature>
<evidence type="ECO:0000256" key="6">
    <source>
        <dbReference type="ARBA" id="ARBA00023136"/>
    </source>
</evidence>
<accession>A0A6I4TRJ1</accession>
<feature type="domain" description="RCK C-terminal" evidence="8">
    <location>
        <begin position="215"/>
        <end position="298"/>
    </location>
</feature>
<dbReference type="InterPro" id="IPR031312">
    <property type="entry name" value="Na/sul_symport_CS"/>
</dbReference>
<dbReference type="GO" id="GO:0008324">
    <property type="term" value="F:monoatomic cation transmembrane transporter activity"/>
    <property type="evidence" value="ECO:0007669"/>
    <property type="project" value="InterPro"/>
</dbReference>
<protein>
    <submittedName>
        <fullName evidence="9">SLC13 family permease</fullName>
    </submittedName>
</protein>
<dbReference type="InterPro" id="IPR006037">
    <property type="entry name" value="RCK_C"/>
</dbReference>
<keyword evidence="10" id="KW-1185">Reference proteome</keyword>
<keyword evidence="6 7" id="KW-0472">Membrane</keyword>
<dbReference type="InterPro" id="IPR004680">
    <property type="entry name" value="Cit_transptr-like_dom"/>
</dbReference>
<keyword evidence="5 7" id="KW-1133">Transmembrane helix</keyword>
<keyword evidence="2" id="KW-0813">Transport</keyword>
<feature type="transmembrane region" description="Helical" evidence="7">
    <location>
        <begin position="67"/>
        <end position="89"/>
    </location>
</feature>
<feature type="transmembrane region" description="Helical" evidence="7">
    <location>
        <begin position="12"/>
        <end position="29"/>
    </location>
</feature>
<dbReference type="AlphaFoldDB" id="A0A6I4TRJ1"/>
<organism evidence="9 10">
    <name type="scientific">Croceibacterium xixiisoli</name>
    <dbReference type="NCBI Taxonomy" id="1476466"/>
    <lineage>
        <taxon>Bacteria</taxon>
        <taxon>Pseudomonadati</taxon>
        <taxon>Pseudomonadota</taxon>
        <taxon>Alphaproteobacteria</taxon>
        <taxon>Sphingomonadales</taxon>
        <taxon>Erythrobacteraceae</taxon>
        <taxon>Croceibacterium</taxon>
    </lineage>
</organism>
<dbReference type="InterPro" id="IPR051679">
    <property type="entry name" value="DASS-Related_Transporters"/>
</dbReference>
<sequence length="593" mass="62416">MWTTIERFIDAHSAIIGLLILAAMFVAFLRERYPVAVVSLFGACAFLVTGLLDSSGLAAAFSNSAPITVGAMLVLSGALVRTGAIEAIINVIVARAERHPRLTLVEVFAGMLVASPFLNNTPVVIIMIPIMIRLAEVTGIPAKRLLMPMSVLAVLGGCLSLIGTSTNLIVDGIARDAGLAPFGIFEITPYGFAGVIAGIVAMLLLVRLLPKDPIKGDGSSSQIPDFLSELAVRADSSLIGKTPTTLPLFKRNVKLLGLKRGSDVLRHGLDERHLRPGDRLVVRASAVELMTLRTGRDFDIGMAGSSAPPASAGDVVETMIAPSHPSIGQRLADIPFVHRLRVRVLGVSRHNHLAGPDLAGTRMRAADSLLVSGERREIDQLRDNPHLLGVGVTATRALRRKKAPIAVGALAATVTLAALNIMPIAMAAIIAIGVILATRCIDAEEAWGSIDGDVLILIIAMLAVGTGLEQAGSVQLMVSWLTPLLTSASPAMLVFLVYFITLLLSELLSNNAVAAIVTPVVIQLALDLGIDPRPLVIAVMIGASACFATPIGYQTNALVYRAGEYSFADFVRIGVPTNIIVGLAVCGAILFLN</sequence>
<feature type="domain" description="RCK C-terminal" evidence="8">
    <location>
        <begin position="302"/>
        <end position="387"/>
    </location>
</feature>
<evidence type="ECO:0000256" key="4">
    <source>
        <dbReference type="ARBA" id="ARBA00022737"/>
    </source>
</evidence>
<dbReference type="OrthoDB" id="9809303at2"/>
<evidence type="ECO:0000259" key="8">
    <source>
        <dbReference type="PROSITE" id="PS51202"/>
    </source>
</evidence>
<evidence type="ECO:0000313" key="9">
    <source>
        <dbReference type="EMBL" id="MXO98765.1"/>
    </source>
</evidence>
<feature type="transmembrane region" description="Helical" evidence="7">
    <location>
        <begin position="36"/>
        <end position="61"/>
    </location>
</feature>
<proteinExistence type="predicted"/>
<dbReference type="Gene3D" id="3.30.70.1450">
    <property type="entry name" value="Regulator of K+ conductance, C-terminal domain"/>
    <property type="match status" value="2"/>
</dbReference>
<feature type="transmembrane region" description="Helical" evidence="7">
    <location>
        <begin position="507"/>
        <end position="528"/>
    </location>
</feature>
<reference evidence="9 10" key="1">
    <citation type="submission" date="2019-12" db="EMBL/GenBank/DDBJ databases">
        <title>Genomic-based taxomic classification of the family Erythrobacteraceae.</title>
        <authorList>
            <person name="Xu L."/>
        </authorList>
    </citation>
    <scope>NUCLEOTIDE SEQUENCE [LARGE SCALE GENOMIC DNA]</scope>
    <source>
        <strain evidence="9 10">S36</strain>
    </source>
</reference>
<evidence type="ECO:0000256" key="3">
    <source>
        <dbReference type="ARBA" id="ARBA00022692"/>
    </source>
</evidence>
<comment type="caution">
    <text evidence="9">The sequence shown here is derived from an EMBL/GenBank/DDBJ whole genome shotgun (WGS) entry which is preliminary data.</text>
</comment>
<evidence type="ECO:0000256" key="2">
    <source>
        <dbReference type="ARBA" id="ARBA00022448"/>
    </source>
</evidence>
<dbReference type="SUPFAM" id="SSF116726">
    <property type="entry name" value="TrkA C-terminal domain-like"/>
    <property type="match status" value="2"/>
</dbReference>
<name>A0A6I4TRJ1_9SPHN</name>
<gene>
    <name evidence="9" type="ORF">GRI97_07180</name>
</gene>
<feature type="transmembrane region" description="Helical" evidence="7">
    <location>
        <begin position="573"/>
        <end position="592"/>
    </location>
</feature>
<keyword evidence="4" id="KW-0677">Repeat</keyword>
<keyword evidence="3 7" id="KW-0812">Transmembrane</keyword>
<feature type="transmembrane region" description="Helical" evidence="7">
    <location>
        <begin position="405"/>
        <end position="438"/>
    </location>
</feature>
<dbReference type="EMBL" id="WTYJ01000001">
    <property type="protein sequence ID" value="MXO98765.1"/>
    <property type="molecule type" value="Genomic_DNA"/>
</dbReference>
<feature type="transmembrane region" description="Helical" evidence="7">
    <location>
        <begin position="190"/>
        <end position="209"/>
    </location>
</feature>
<dbReference type="Proteomes" id="UP000469430">
    <property type="component" value="Unassembled WGS sequence"/>
</dbReference>
<dbReference type="InterPro" id="IPR036721">
    <property type="entry name" value="RCK_C_sf"/>
</dbReference>
<comment type="subcellular location">
    <subcellularLocation>
        <location evidence="1">Membrane</location>
        <topology evidence="1">Multi-pass membrane protein</topology>
    </subcellularLocation>
</comment>
<evidence type="ECO:0000256" key="7">
    <source>
        <dbReference type="SAM" id="Phobius"/>
    </source>
</evidence>
<evidence type="ECO:0000256" key="5">
    <source>
        <dbReference type="ARBA" id="ARBA00022989"/>
    </source>
</evidence>
<dbReference type="GO" id="GO:0005886">
    <property type="term" value="C:plasma membrane"/>
    <property type="evidence" value="ECO:0007669"/>
    <property type="project" value="TreeGrafter"/>
</dbReference>